<dbReference type="PANTHER" id="PTHR43606">
    <property type="entry name" value="PHOSPHATASE, PUTATIVE (AFU_ORTHOLOGUE AFUA_6G08710)-RELATED"/>
    <property type="match status" value="1"/>
</dbReference>
<protein>
    <submittedName>
        <fullName evidence="4">Alkaline phosphatase D family protein</fullName>
    </submittedName>
</protein>
<keyword evidence="1" id="KW-0732">Signal</keyword>
<dbReference type="Proteomes" id="UP001141619">
    <property type="component" value="Unassembled WGS sequence"/>
</dbReference>
<dbReference type="Pfam" id="PF16655">
    <property type="entry name" value="PhoD_N"/>
    <property type="match status" value="1"/>
</dbReference>
<comment type="caution">
    <text evidence="4">The sequence shown here is derived from an EMBL/GenBank/DDBJ whole genome shotgun (WGS) entry which is preliminary data.</text>
</comment>
<dbReference type="InterPro" id="IPR032093">
    <property type="entry name" value="PhoD_N"/>
</dbReference>
<feature type="domain" description="PhoD-like phosphatase metallophosphatase" evidence="2">
    <location>
        <begin position="140"/>
        <end position="529"/>
    </location>
</feature>
<keyword evidence="5" id="KW-1185">Reference proteome</keyword>
<feature type="domain" description="Phospholipase D N-terminal" evidence="3">
    <location>
        <begin position="37"/>
        <end position="129"/>
    </location>
</feature>
<feature type="chain" id="PRO_5040808121" evidence="1">
    <location>
        <begin position="24"/>
        <end position="564"/>
    </location>
</feature>
<dbReference type="RefSeq" id="WP_274942239.1">
    <property type="nucleotide sequence ID" value="NZ_JANWOI010000001.1"/>
</dbReference>
<proteinExistence type="predicted"/>
<evidence type="ECO:0000313" key="5">
    <source>
        <dbReference type="Proteomes" id="UP001141619"/>
    </source>
</evidence>
<dbReference type="InterPro" id="IPR006311">
    <property type="entry name" value="TAT_signal"/>
</dbReference>
<reference evidence="4" key="1">
    <citation type="submission" date="2022-08" db="EMBL/GenBank/DDBJ databases">
        <authorList>
            <person name="Vandamme P."/>
            <person name="Hettiarachchi A."/>
            <person name="Peeters C."/>
            <person name="Cnockaert M."/>
            <person name="Carlier A."/>
        </authorList>
    </citation>
    <scope>NUCLEOTIDE SEQUENCE</scope>
    <source>
        <strain evidence="4">LMG 31809</strain>
    </source>
</reference>
<dbReference type="Pfam" id="PF09423">
    <property type="entry name" value="PhoD"/>
    <property type="match status" value="1"/>
</dbReference>
<evidence type="ECO:0000259" key="3">
    <source>
        <dbReference type="Pfam" id="PF16655"/>
    </source>
</evidence>
<evidence type="ECO:0000259" key="2">
    <source>
        <dbReference type="Pfam" id="PF09423"/>
    </source>
</evidence>
<evidence type="ECO:0000256" key="1">
    <source>
        <dbReference type="SAM" id="SignalP"/>
    </source>
</evidence>
<dbReference type="AlphaFoldDB" id="A0A9X3TVW9"/>
<dbReference type="PANTHER" id="PTHR43606:SF2">
    <property type="entry name" value="ALKALINE PHOSPHATASE FAMILY PROTEIN (AFU_ORTHOLOGUE AFUA_5G03860)"/>
    <property type="match status" value="1"/>
</dbReference>
<dbReference type="InterPro" id="IPR018946">
    <property type="entry name" value="PhoD-like_MPP"/>
</dbReference>
<gene>
    <name evidence="4" type="ORF">NYP16_00990</name>
</gene>
<reference evidence="4" key="2">
    <citation type="journal article" date="2023" name="Syst. Appl. Microbiol.">
        <title>Govania unica gen. nov., sp. nov., a rare biosphere bacterium that represents a novel family in the class Alphaproteobacteria.</title>
        <authorList>
            <person name="Vandamme P."/>
            <person name="Peeters C."/>
            <person name="Hettiarachchi A."/>
            <person name="Cnockaert M."/>
            <person name="Carlier A."/>
        </authorList>
    </citation>
    <scope>NUCLEOTIDE SEQUENCE</scope>
    <source>
        <strain evidence="4">LMG 31809</strain>
    </source>
</reference>
<dbReference type="InterPro" id="IPR038607">
    <property type="entry name" value="PhoD-like_sf"/>
</dbReference>
<dbReference type="EMBL" id="JANWOI010000001">
    <property type="protein sequence ID" value="MDA5192534.1"/>
    <property type="molecule type" value="Genomic_DNA"/>
</dbReference>
<evidence type="ECO:0000313" key="4">
    <source>
        <dbReference type="EMBL" id="MDA5192534.1"/>
    </source>
</evidence>
<dbReference type="InterPro" id="IPR029052">
    <property type="entry name" value="Metallo-depent_PP-like"/>
</dbReference>
<dbReference type="PROSITE" id="PS51318">
    <property type="entry name" value="TAT"/>
    <property type="match status" value="1"/>
</dbReference>
<organism evidence="4 5">
    <name type="scientific">Govanella unica</name>
    <dbReference type="NCBI Taxonomy" id="2975056"/>
    <lineage>
        <taxon>Bacteria</taxon>
        <taxon>Pseudomonadati</taxon>
        <taxon>Pseudomonadota</taxon>
        <taxon>Alphaproteobacteria</taxon>
        <taxon>Emcibacterales</taxon>
        <taxon>Govanellaceae</taxon>
        <taxon>Govanella</taxon>
    </lineage>
</organism>
<name>A0A9X3TVW9_9PROT</name>
<dbReference type="CDD" id="cd07389">
    <property type="entry name" value="MPP_PhoD"/>
    <property type="match status" value="1"/>
</dbReference>
<dbReference type="InterPro" id="IPR052900">
    <property type="entry name" value="Phospholipid_Metab_Enz"/>
</dbReference>
<dbReference type="Gene3D" id="2.60.40.380">
    <property type="entry name" value="Purple acid phosphatase-like, N-terminal"/>
    <property type="match status" value="1"/>
</dbReference>
<feature type="signal peptide" evidence="1">
    <location>
        <begin position="1"/>
        <end position="23"/>
    </location>
</feature>
<dbReference type="Gene3D" id="3.60.21.70">
    <property type="entry name" value="PhoD-like phosphatase"/>
    <property type="match status" value="1"/>
</dbReference>
<dbReference type="SUPFAM" id="SSF56300">
    <property type="entry name" value="Metallo-dependent phosphatases"/>
    <property type="match status" value="1"/>
</dbReference>
<sequence length="564" mass="62925">MTITRRDALRIFAAASLATPALAVPLRDYKGSAAFLHGVASGDPGLHDVIIWTRITPEGETSGADLIVDLEIATTPDFKQILRRVPRLRAPAARDYTIKHLLDRLAPGTDYYYRFRHGERLSPTGRTKTLPEKSPKDVVFAVASCALWSGGYFNAYDAMARRTRLDAVIHLGDYIYEYGAAAKDYGMAIGKRIGRSPQPAHSIFTLADYRERHAQYKTDPHLQAAHARAPWITVWDDHEVANDSWHGGSSDDKSGDSADWIARKAAALQAYYEWMPIREPLTNAPREAACRTFRFGDLAEIMMVETRLTGRDDSLDYKTDLTWDGEQPQIEPFLDKLQDPDREMLGPWQEDWLRESLKQSVEDGIKWQVLGNQVVMARVAAPDVRAQMTPENWDKLIAPMSGSTRDRVLRNNILSRYDIPSNLDSWDGYPAARERVYDAIKAAKAHVVALAGDSHMFWANELWDAERRQLVAAEFATSSITSPSYGDAMPGAPIGDAFTARNREVIYNDPTGKGFLVVTLSKARAEVEFVTVSTILEETYTASVSKTFTVTRKPGGGVGQIREG</sequence>
<accession>A0A9X3TVW9</accession>